<evidence type="ECO:0000313" key="3">
    <source>
        <dbReference type="Proteomes" id="UP000251545"/>
    </source>
</evidence>
<dbReference type="EMBL" id="PVEO01000002">
    <property type="protein sequence ID" value="PQV50582.1"/>
    <property type="molecule type" value="Genomic_DNA"/>
</dbReference>
<evidence type="ECO:0000259" key="1">
    <source>
        <dbReference type="Pfam" id="PF12728"/>
    </source>
</evidence>
<gene>
    <name evidence="2" type="ORF">CLV33_102446</name>
</gene>
<dbReference type="Proteomes" id="UP000251545">
    <property type="component" value="Unassembled WGS sequence"/>
</dbReference>
<dbReference type="InterPro" id="IPR041657">
    <property type="entry name" value="HTH_17"/>
</dbReference>
<dbReference type="AlphaFoldDB" id="A0A362X2V4"/>
<dbReference type="InterPro" id="IPR009061">
    <property type="entry name" value="DNA-bd_dom_put_sf"/>
</dbReference>
<dbReference type="SUPFAM" id="SSF46955">
    <property type="entry name" value="Putative DNA-binding domain"/>
    <property type="match status" value="1"/>
</dbReference>
<dbReference type="RefSeq" id="WP_244906390.1">
    <property type="nucleotide sequence ID" value="NZ_PVEO01000002.1"/>
</dbReference>
<sequence length="153" mass="17501">MDLLPKSVGENKGEMMHHNAPRCTITLHKAPFMSSNLFIPKTCKHCGNAFTARTTVTKYCGDTCAKRAYKARKRKEKIQATLTEDMQQQKQVVEVHNPNAVNNKDFLSVTEASQLIGVSRWTIQRMIQQGRLKAVPFGRKRIVARWQIENLFN</sequence>
<evidence type="ECO:0000313" key="2">
    <source>
        <dbReference type="EMBL" id="PQV50582.1"/>
    </source>
</evidence>
<dbReference type="Pfam" id="PF12728">
    <property type="entry name" value="HTH_17"/>
    <property type="match status" value="1"/>
</dbReference>
<proteinExistence type="predicted"/>
<accession>A0A362X2V4</accession>
<dbReference type="NCBIfam" id="TIGR01764">
    <property type="entry name" value="excise"/>
    <property type="match status" value="1"/>
</dbReference>
<name>A0A362X2V4_9FLAO</name>
<protein>
    <submittedName>
        <fullName evidence="2">Excisionase family DNA binding protein</fullName>
    </submittedName>
</protein>
<dbReference type="InterPro" id="IPR010093">
    <property type="entry name" value="SinI_DNA-bd"/>
</dbReference>
<comment type="caution">
    <text evidence="2">The sequence shown here is derived from an EMBL/GenBank/DDBJ whole genome shotgun (WGS) entry which is preliminary data.</text>
</comment>
<feature type="domain" description="Helix-turn-helix" evidence="1">
    <location>
        <begin position="106"/>
        <end position="150"/>
    </location>
</feature>
<organism evidence="2 3">
    <name type="scientific">Jejuia pallidilutea</name>
    <dbReference type="NCBI Taxonomy" id="504487"/>
    <lineage>
        <taxon>Bacteria</taxon>
        <taxon>Pseudomonadati</taxon>
        <taxon>Bacteroidota</taxon>
        <taxon>Flavobacteriia</taxon>
        <taxon>Flavobacteriales</taxon>
        <taxon>Flavobacteriaceae</taxon>
        <taxon>Jejuia</taxon>
    </lineage>
</organism>
<dbReference type="GO" id="GO:0003677">
    <property type="term" value="F:DNA binding"/>
    <property type="evidence" value="ECO:0007669"/>
    <property type="project" value="InterPro"/>
</dbReference>
<reference evidence="2 3" key="1">
    <citation type="submission" date="2018-02" db="EMBL/GenBank/DDBJ databases">
        <title>Genomic Encyclopedia of Archaeal and Bacterial Type Strains, Phase II (KMG-II): from individual species to whole genera.</title>
        <authorList>
            <person name="Goeker M."/>
        </authorList>
    </citation>
    <scope>NUCLEOTIDE SEQUENCE [LARGE SCALE GENOMIC DNA]</scope>
    <source>
        <strain evidence="2 3">DSM 21165</strain>
    </source>
</reference>